<dbReference type="Pfam" id="PF00668">
    <property type="entry name" value="Condensation"/>
    <property type="match status" value="1"/>
</dbReference>
<accession>A0ABR5IST1</accession>
<evidence type="ECO:0000313" key="3">
    <source>
        <dbReference type="Proteomes" id="UP000037020"/>
    </source>
</evidence>
<organism evidence="2 3">
    <name type="scientific">Streptomyces varsoviensis</name>
    <dbReference type="NCBI Taxonomy" id="67373"/>
    <lineage>
        <taxon>Bacteria</taxon>
        <taxon>Bacillati</taxon>
        <taxon>Actinomycetota</taxon>
        <taxon>Actinomycetes</taxon>
        <taxon>Kitasatosporales</taxon>
        <taxon>Streptomycetaceae</taxon>
        <taxon>Streptomyces</taxon>
    </lineage>
</organism>
<keyword evidence="3" id="KW-1185">Reference proteome</keyword>
<dbReference type="Gene3D" id="3.30.559.30">
    <property type="entry name" value="Nonribosomal peptide synthetase, condensation domain"/>
    <property type="match status" value="1"/>
</dbReference>
<protein>
    <recommendedName>
        <fullName evidence="1">Condensation domain-containing protein</fullName>
    </recommendedName>
</protein>
<evidence type="ECO:0000313" key="2">
    <source>
        <dbReference type="EMBL" id="KOG55765.1"/>
    </source>
</evidence>
<dbReference type="PANTHER" id="PTHR45527:SF1">
    <property type="entry name" value="FATTY ACID SYNTHASE"/>
    <property type="match status" value="1"/>
</dbReference>
<name>A0ABR5IST1_9ACTN</name>
<reference evidence="2 3" key="1">
    <citation type="submission" date="2015-07" db="EMBL/GenBank/DDBJ databases">
        <authorList>
            <person name="Ju K.-S."/>
            <person name="Doroghazi J.R."/>
            <person name="Metcalf W.W."/>
        </authorList>
    </citation>
    <scope>NUCLEOTIDE SEQUENCE [LARGE SCALE GENOMIC DNA]</scope>
    <source>
        <strain evidence="2 3">NRRL B-3589</strain>
    </source>
</reference>
<comment type="caution">
    <text evidence="2">The sequence shown here is derived from an EMBL/GenBank/DDBJ whole genome shotgun (WGS) entry which is preliminary data.</text>
</comment>
<dbReference type="Proteomes" id="UP000037020">
    <property type="component" value="Unassembled WGS sequence"/>
</dbReference>
<dbReference type="SUPFAM" id="SSF52777">
    <property type="entry name" value="CoA-dependent acyltransferases"/>
    <property type="match status" value="1"/>
</dbReference>
<feature type="non-terminal residue" evidence="2">
    <location>
        <position position="1"/>
    </location>
</feature>
<evidence type="ECO:0000259" key="1">
    <source>
        <dbReference type="Pfam" id="PF00668"/>
    </source>
</evidence>
<dbReference type="InterPro" id="IPR001242">
    <property type="entry name" value="Condensation_dom"/>
</dbReference>
<dbReference type="EMBL" id="LGUT01004258">
    <property type="protein sequence ID" value="KOG55765.1"/>
    <property type="molecule type" value="Genomic_DNA"/>
</dbReference>
<dbReference type="PANTHER" id="PTHR45527">
    <property type="entry name" value="NONRIBOSOMAL PEPTIDE SYNTHETASE"/>
    <property type="match status" value="1"/>
</dbReference>
<proteinExistence type="predicted"/>
<feature type="domain" description="Condensation" evidence="1">
    <location>
        <begin position="2"/>
        <end position="103"/>
    </location>
</feature>
<sequence>THARLVELAGRGRATMFMVMHAAVSALLSRMGAGEDIPLGTPVAGRGDAHVDDLVGLFVNTLVLRADLSGDPSFAELLGRLRERDLGAYAHQDIPFERLVEEL</sequence>
<gene>
    <name evidence="2" type="ORF">ADK38_43505</name>
</gene>
<feature type="non-terminal residue" evidence="2">
    <location>
        <position position="103"/>
    </location>
</feature>